<reference evidence="2 3" key="1">
    <citation type="submission" date="2024-02" db="EMBL/GenBank/DDBJ databases">
        <authorList>
            <person name="Chen Y."/>
            <person name="Shah S."/>
            <person name="Dougan E. K."/>
            <person name="Thang M."/>
            <person name="Chan C."/>
        </authorList>
    </citation>
    <scope>NUCLEOTIDE SEQUENCE [LARGE SCALE GENOMIC DNA]</scope>
</reference>
<keyword evidence="1" id="KW-0233">DNA recombination</keyword>
<dbReference type="InterPro" id="IPR011010">
    <property type="entry name" value="DNA_brk_join_enz"/>
</dbReference>
<comment type="caution">
    <text evidence="2">The sequence shown here is derived from an EMBL/GenBank/DDBJ whole genome shotgun (WGS) entry which is preliminary data.</text>
</comment>
<protein>
    <submittedName>
        <fullName evidence="2">Uncharacterized protein</fullName>
    </submittedName>
</protein>
<proteinExistence type="predicted"/>
<keyword evidence="3" id="KW-1185">Reference proteome</keyword>
<accession>A0ABP0I9T9</accession>
<organism evidence="2 3">
    <name type="scientific">Durusdinium trenchii</name>
    <dbReference type="NCBI Taxonomy" id="1381693"/>
    <lineage>
        <taxon>Eukaryota</taxon>
        <taxon>Sar</taxon>
        <taxon>Alveolata</taxon>
        <taxon>Dinophyceae</taxon>
        <taxon>Suessiales</taxon>
        <taxon>Symbiodiniaceae</taxon>
        <taxon>Durusdinium</taxon>
    </lineage>
</organism>
<evidence type="ECO:0000313" key="2">
    <source>
        <dbReference type="EMBL" id="CAK8998179.1"/>
    </source>
</evidence>
<name>A0ABP0I9T9_9DINO</name>
<dbReference type="InterPro" id="IPR013762">
    <property type="entry name" value="Integrase-like_cat_sf"/>
</dbReference>
<dbReference type="SUPFAM" id="SSF56349">
    <property type="entry name" value="DNA breaking-rejoining enzymes"/>
    <property type="match status" value="1"/>
</dbReference>
<evidence type="ECO:0000256" key="1">
    <source>
        <dbReference type="ARBA" id="ARBA00023172"/>
    </source>
</evidence>
<dbReference type="EMBL" id="CAXAMM010003002">
    <property type="protein sequence ID" value="CAK8998179.1"/>
    <property type="molecule type" value="Genomic_DNA"/>
</dbReference>
<sequence length="1174" mass="130176">MDEFLLFVLGVWLLGGCCGWCLARWWVGRKSVEDFVVAPCMAGTLLPTGDELRGITDLAAAQRWSGAQDPCWSAWQRAVGTVPNLRIMANMAPSAFKASLNHVRIAVTGGGEPRELNVVEAIQLALTWRVARHVYGMDDVDPLSDLGGTASPTNVNFDTRLRKFRFLELYAGMGGLSRAVKDVAGGLVDVMEPQDIYHDWDILSDEGYKWAQAQVEEADWTHAAFPCKSFTRARRSDVHGTSVVVRDDAHPEGWGHPLAEEGNEILKRTVALGFRAHERGKFFTMENPLGSYAWEIKTVRQLMKVMNAKLLELDQCPYGAETKKPTGIFSAAPWMERVTLRCEDVRPHRHREGGLTGHVWDPISGDWIWRTSRAAEYPAGLCWAWAGALKTWLEAVDGQRWLASRTLVRIEGPHMTLLSLDKLWEREGQTAVARPVQESSSETAAQRLRHEFEAELVQEGYQSGLLRELLCQADDPDATVLPDWIEHGFPIGINREIECAGIFPRTDDLTAAAKASQAFAVMDDWDGMARNYSSREEAGEKAQHELDRMVQCGWAEVSLTPDKTAKLFELFEAIIQEGQKGMIPVRTLAQAAGVMGWVSNLIPASGPWTSALWGALTDAQRGHEPAKPQTRSRKGLCFWKQVAWAVHGLFAMLQVGTSARKCADGVAVAASGSGGESSGSGVASTPTEGARVIVLDPETLVRRRPGAPLTPDPTRVEGRVKPTLKRALEIAESPALVHRARVGYQQLAYAAGTMDTKASMFKAWCEVMATHDLAPLPLTTEKCQLFVSVFRAAGFRTTYNYLVEARQRHLKEGFGWNEQLELCIKECKRVCTRGIGPTRRSEEIRMEWMQEAWELDGGVVGPPKPEGPHGGLLVWALGCHFLLREVELACLTLHKDIVHLDHDRKTITLALAAPKTDPGGRGVKRTLPCCGKRTMVEFHGLNCPFDVAQELIARQEERTQVDPCSLLAHSMPLVGQEGAPRLFVSKVNMVETAQADAARIAARVQNASDIDVQRLTGHFMRRSGAKALARSGTPIELIKHMSRHSTNVVQAYVEEALEEAPNAPSMLADYRQTQKLIEECKDELQALKKARASEPTVETVSSSSTGQPLVELQGEVRLLWENLRPSYIRNMISGTAHSTQGCQFWQPPMDWTTKCGWKWATNTKHIEYCCEEDL</sequence>
<gene>
    <name evidence="2" type="ORF">SCF082_LOCUS5527</name>
</gene>
<dbReference type="Proteomes" id="UP001642464">
    <property type="component" value="Unassembled WGS sequence"/>
</dbReference>
<evidence type="ECO:0000313" key="3">
    <source>
        <dbReference type="Proteomes" id="UP001642464"/>
    </source>
</evidence>
<dbReference type="Gene3D" id="1.10.443.10">
    <property type="entry name" value="Intergrase catalytic core"/>
    <property type="match status" value="1"/>
</dbReference>